<organism evidence="1 2">
    <name type="scientific">Persea americana</name>
    <name type="common">Avocado</name>
    <dbReference type="NCBI Taxonomy" id="3435"/>
    <lineage>
        <taxon>Eukaryota</taxon>
        <taxon>Viridiplantae</taxon>
        <taxon>Streptophyta</taxon>
        <taxon>Embryophyta</taxon>
        <taxon>Tracheophyta</taxon>
        <taxon>Spermatophyta</taxon>
        <taxon>Magnoliopsida</taxon>
        <taxon>Magnoliidae</taxon>
        <taxon>Laurales</taxon>
        <taxon>Lauraceae</taxon>
        <taxon>Persea</taxon>
    </lineage>
</organism>
<gene>
    <name evidence="1" type="ORF">MRB53_022093</name>
</gene>
<evidence type="ECO:0000313" key="2">
    <source>
        <dbReference type="Proteomes" id="UP001234297"/>
    </source>
</evidence>
<sequence>MALPALNQLSPPSIHPSLLLTIPSPPANIPCTTNSNNTNLSLKRVDQLFDETPRREDDDGDVVSWTSSIARSCRNGHLSKAASSLTRMRLSNIEPNDITFVTLLSACSHSKSLRFGLSIHAYLLKLGWDDTNVVLVTALVDMYAKCGIANSARRAFDGMKVKNSVSWNTMIDGYMRNGQVEAAVALFDSAPRRDKVSWTAMIGGFVKNDRFEEALECFRGMQLAGVDPDYVTIVAVLAACANLGALGQGFWLHSYVIRRDFGEKMRLSNSLIDLYARCGCINFALEVFDGMPKRSLVSWNSLIVGFAVNGHAENAIEYFSLMQKAGFKPDSISFTGALTACSHAGLVDEGLHYYNEMTRVYGISSRVEHYGCLVDLLSRAGQLEAALDVVETMPMRPNEVVLGSLLAACRSRGDVALAERVMSYIAELKRDTDSNYVLLSNIYAAVGRWDGVGKVRHAMKALDIRKRPGYSAIEIDSSSHEFVAGDRTHVQSDDIYEMLDQLSLELKQYGYVPETVEHIKPTRAVTGMGMPWVCQNPNPPWPIASYHLISLIPACKYNPQPFVYTPQVKQTEDIERGMHLAVFNIASKGFGVHANSPVVVILLVNDGDAVVPKALH</sequence>
<evidence type="ECO:0000313" key="1">
    <source>
        <dbReference type="EMBL" id="KAJ8628770.1"/>
    </source>
</evidence>
<reference evidence="1 2" key="1">
    <citation type="journal article" date="2022" name="Hortic Res">
        <title>A haplotype resolved chromosomal level avocado genome allows analysis of novel avocado genes.</title>
        <authorList>
            <person name="Nath O."/>
            <person name="Fletcher S.J."/>
            <person name="Hayward A."/>
            <person name="Shaw L.M."/>
            <person name="Masouleh A.K."/>
            <person name="Furtado A."/>
            <person name="Henry R.J."/>
            <person name="Mitter N."/>
        </authorList>
    </citation>
    <scope>NUCLEOTIDE SEQUENCE [LARGE SCALE GENOMIC DNA]</scope>
    <source>
        <strain evidence="2">cv. Hass</strain>
    </source>
</reference>
<comment type="caution">
    <text evidence="1">The sequence shown here is derived from an EMBL/GenBank/DDBJ whole genome shotgun (WGS) entry which is preliminary data.</text>
</comment>
<dbReference type="Proteomes" id="UP001234297">
    <property type="component" value="Chromosome 7"/>
</dbReference>
<accession>A0ACC2L5S2</accession>
<keyword evidence="2" id="KW-1185">Reference proteome</keyword>
<dbReference type="EMBL" id="CM056815">
    <property type="protein sequence ID" value="KAJ8628770.1"/>
    <property type="molecule type" value="Genomic_DNA"/>
</dbReference>
<protein>
    <submittedName>
        <fullName evidence="1">Uncharacterized protein</fullName>
    </submittedName>
</protein>
<proteinExistence type="predicted"/>
<name>A0ACC2L5S2_PERAE</name>